<dbReference type="InterPro" id="IPR041577">
    <property type="entry name" value="RT_RNaseH_2"/>
</dbReference>
<evidence type="ECO:0000259" key="1">
    <source>
        <dbReference type="Pfam" id="PF17919"/>
    </source>
</evidence>
<gene>
    <name evidence="2" type="ORF">MTR67_026231</name>
</gene>
<evidence type="ECO:0000313" key="2">
    <source>
        <dbReference type="EMBL" id="WMV32846.1"/>
    </source>
</evidence>
<sequence length="52" mass="5839">MLSSSPLLQLPNFDKIFEVECDDSKLGIGAVLMQDKKPIAYFSEKLSHPNSR</sequence>
<dbReference type="PANTHER" id="PTHR34072:SF55">
    <property type="entry name" value="DNA_RNA POLYMERASES SUPERFAMILY PROTEIN"/>
    <property type="match status" value="1"/>
</dbReference>
<proteinExistence type="predicted"/>
<protein>
    <recommendedName>
        <fullName evidence="1">Reverse transcriptase/retrotransposon-derived protein RNase H-like domain-containing protein</fullName>
    </recommendedName>
</protein>
<dbReference type="AlphaFoldDB" id="A0AAF0R6Q1"/>
<dbReference type="Proteomes" id="UP001234989">
    <property type="component" value="Chromosome 6"/>
</dbReference>
<keyword evidence="3" id="KW-1185">Reference proteome</keyword>
<reference evidence="2" key="1">
    <citation type="submission" date="2023-08" db="EMBL/GenBank/DDBJ databases">
        <title>A de novo genome assembly of Solanum verrucosum Schlechtendal, a Mexican diploid species geographically isolated from the other diploid A-genome species in potato relatives.</title>
        <authorList>
            <person name="Hosaka K."/>
        </authorList>
    </citation>
    <scope>NUCLEOTIDE SEQUENCE</scope>
    <source>
        <tissue evidence="2">Young leaves</tissue>
    </source>
</reference>
<accession>A0AAF0R6Q1</accession>
<feature type="domain" description="Reverse transcriptase/retrotransposon-derived protein RNase H-like" evidence="1">
    <location>
        <begin position="2"/>
        <end position="49"/>
    </location>
</feature>
<dbReference type="SUPFAM" id="SSF56672">
    <property type="entry name" value="DNA/RNA polymerases"/>
    <property type="match status" value="1"/>
</dbReference>
<dbReference type="Pfam" id="PF17919">
    <property type="entry name" value="RT_RNaseH_2"/>
    <property type="match status" value="1"/>
</dbReference>
<name>A0AAF0R6Q1_SOLVR</name>
<dbReference type="EMBL" id="CP133617">
    <property type="protein sequence ID" value="WMV32846.1"/>
    <property type="molecule type" value="Genomic_DNA"/>
</dbReference>
<dbReference type="PANTHER" id="PTHR34072">
    <property type="entry name" value="ENZYMATIC POLYPROTEIN-RELATED"/>
    <property type="match status" value="1"/>
</dbReference>
<dbReference type="InterPro" id="IPR043502">
    <property type="entry name" value="DNA/RNA_pol_sf"/>
</dbReference>
<evidence type="ECO:0000313" key="3">
    <source>
        <dbReference type="Proteomes" id="UP001234989"/>
    </source>
</evidence>
<organism evidence="2 3">
    <name type="scientific">Solanum verrucosum</name>
    <dbReference type="NCBI Taxonomy" id="315347"/>
    <lineage>
        <taxon>Eukaryota</taxon>
        <taxon>Viridiplantae</taxon>
        <taxon>Streptophyta</taxon>
        <taxon>Embryophyta</taxon>
        <taxon>Tracheophyta</taxon>
        <taxon>Spermatophyta</taxon>
        <taxon>Magnoliopsida</taxon>
        <taxon>eudicotyledons</taxon>
        <taxon>Gunneridae</taxon>
        <taxon>Pentapetalae</taxon>
        <taxon>asterids</taxon>
        <taxon>lamiids</taxon>
        <taxon>Solanales</taxon>
        <taxon>Solanaceae</taxon>
        <taxon>Solanoideae</taxon>
        <taxon>Solaneae</taxon>
        <taxon>Solanum</taxon>
    </lineage>
</organism>